<evidence type="ECO:0000256" key="3">
    <source>
        <dbReference type="ARBA" id="ARBA00023204"/>
    </source>
</evidence>
<gene>
    <name evidence="5" type="primary">ddrA</name>
    <name evidence="5" type="ORF">SCFA_240005</name>
</gene>
<dbReference type="InterPro" id="IPR041247">
    <property type="entry name" value="Rad52_fam"/>
</dbReference>
<keyword evidence="5" id="KW-0238">DNA-binding</keyword>
<evidence type="ECO:0000313" key="5">
    <source>
        <dbReference type="EMBL" id="VFU14032.1"/>
    </source>
</evidence>
<sequence>MSKEINLCLLKEPFPPEDIEWREQRNGIDRNGRPWALVLAYVTNRAIQNRLDEVCGLENWKNQFIPGPNGGVLCGISIRINGEWVTKWDGADNTDIESVKGGLSDAMKRAAVQWGIGRYLYKLEATFAQIDENGSHRGVAYASDSDRKARLNPVFFRWNPPQLPDWALPQTKKQSKDEPPKTGGGKKSRSKSGEETHPITAGEWDKLQRLMKDAGVNPVDFLKKWKVSSPRELRKHLMPKYEQWVQEKTA</sequence>
<evidence type="ECO:0000256" key="1">
    <source>
        <dbReference type="ARBA" id="ARBA00006638"/>
    </source>
</evidence>
<dbReference type="Pfam" id="PF04098">
    <property type="entry name" value="Rad52_Rad22"/>
    <property type="match status" value="2"/>
</dbReference>
<feature type="compositionally biased region" description="Basic and acidic residues" evidence="4">
    <location>
        <begin position="191"/>
        <end position="206"/>
    </location>
</feature>
<evidence type="ECO:0000256" key="4">
    <source>
        <dbReference type="SAM" id="MobiDB-lite"/>
    </source>
</evidence>
<keyword evidence="3" id="KW-0234">DNA repair</keyword>
<accession>A0A485LZM8</accession>
<feature type="region of interest" description="Disordered" evidence="4">
    <location>
        <begin position="162"/>
        <end position="206"/>
    </location>
</feature>
<dbReference type="EMBL" id="CAADRM010000086">
    <property type="protein sequence ID" value="VFU14032.1"/>
    <property type="molecule type" value="Genomic_DNA"/>
</dbReference>
<keyword evidence="2" id="KW-0227">DNA damage</keyword>
<comment type="similarity">
    <text evidence="1">Belongs to the RAD52 family.</text>
</comment>
<proteinExistence type="inferred from homology"/>
<dbReference type="GO" id="GO:0003677">
    <property type="term" value="F:DNA binding"/>
    <property type="evidence" value="ECO:0007669"/>
    <property type="project" value="UniProtKB-KW"/>
</dbReference>
<name>A0A485LZM8_9ZZZZ</name>
<organism evidence="5">
    <name type="scientific">anaerobic digester metagenome</name>
    <dbReference type="NCBI Taxonomy" id="1263854"/>
    <lineage>
        <taxon>unclassified sequences</taxon>
        <taxon>metagenomes</taxon>
        <taxon>ecological metagenomes</taxon>
    </lineage>
</organism>
<protein>
    <submittedName>
        <fullName evidence="5">Single-stranded DNA-binding protein DdrA</fullName>
    </submittedName>
</protein>
<dbReference type="GO" id="GO:0006281">
    <property type="term" value="P:DNA repair"/>
    <property type="evidence" value="ECO:0007669"/>
    <property type="project" value="UniProtKB-KW"/>
</dbReference>
<evidence type="ECO:0000256" key="2">
    <source>
        <dbReference type="ARBA" id="ARBA00022763"/>
    </source>
</evidence>
<reference evidence="5" key="1">
    <citation type="submission" date="2019-03" db="EMBL/GenBank/DDBJ databases">
        <authorList>
            <person name="Hao L."/>
        </authorList>
    </citation>
    <scope>NUCLEOTIDE SEQUENCE</scope>
</reference>
<dbReference type="AlphaFoldDB" id="A0A485LZM8"/>